<accession>A0ABC8VZY3</accession>
<evidence type="ECO:0000313" key="2">
    <source>
        <dbReference type="EMBL" id="CAL4900120.1"/>
    </source>
</evidence>
<feature type="compositionally biased region" description="Acidic residues" evidence="1">
    <location>
        <begin position="94"/>
        <end position="105"/>
    </location>
</feature>
<keyword evidence="4" id="KW-1185">Reference proteome</keyword>
<feature type="region of interest" description="Disordered" evidence="1">
    <location>
        <begin position="84"/>
        <end position="105"/>
    </location>
</feature>
<dbReference type="Proteomes" id="UP001497457">
    <property type="component" value="Chromosome 11b"/>
</dbReference>
<dbReference type="EMBL" id="OZ075121">
    <property type="protein sequence ID" value="CAL4900120.1"/>
    <property type="molecule type" value="Genomic_DNA"/>
</dbReference>
<protein>
    <submittedName>
        <fullName evidence="2">Uncharacterized protein</fullName>
    </submittedName>
</protein>
<evidence type="ECO:0000313" key="4">
    <source>
        <dbReference type="Proteomes" id="UP001497457"/>
    </source>
</evidence>
<organism evidence="2 4">
    <name type="scientific">Urochloa decumbens</name>
    <dbReference type="NCBI Taxonomy" id="240449"/>
    <lineage>
        <taxon>Eukaryota</taxon>
        <taxon>Viridiplantae</taxon>
        <taxon>Streptophyta</taxon>
        <taxon>Embryophyta</taxon>
        <taxon>Tracheophyta</taxon>
        <taxon>Spermatophyta</taxon>
        <taxon>Magnoliopsida</taxon>
        <taxon>Liliopsida</taxon>
        <taxon>Poales</taxon>
        <taxon>Poaceae</taxon>
        <taxon>PACMAD clade</taxon>
        <taxon>Panicoideae</taxon>
        <taxon>Panicodae</taxon>
        <taxon>Paniceae</taxon>
        <taxon>Melinidinae</taxon>
        <taxon>Urochloa</taxon>
    </lineage>
</organism>
<evidence type="ECO:0000256" key="1">
    <source>
        <dbReference type="SAM" id="MobiDB-lite"/>
    </source>
</evidence>
<dbReference type="EMBL" id="OZ075122">
    <property type="protein sequence ID" value="CAL4907480.1"/>
    <property type="molecule type" value="Genomic_DNA"/>
</dbReference>
<dbReference type="InterPro" id="IPR011990">
    <property type="entry name" value="TPR-like_helical_dom_sf"/>
</dbReference>
<reference evidence="2 4" key="2">
    <citation type="submission" date="2024-10" db="EMBL/GenBank/DDBJ databases">
        <authorList>
            <person name="Ryan C."/>
        </authorList>
    </citation>
    <scope>NUCLEOTIDE SEQUENCE [LARGE SCALE GENOMIC DNA]</scope>
</reference>
<name>A0ABC8VZY3_9POAL</name>
<dbReference type="Gene3D" id="1.25.40.10">
    <property type="entry name" value="Tetratricopeptide repeat domain"/>
    <property type="match status" value="1"/>
</dbReference>
<dbReference type="PANTHER" id="PTHR36792">
    <property type="entry name" value="EXPRESSED PROTEIN"/>
    <property type="match status" value="1"/>
</dbReference>
<evidence type="ECO:0000313" key="3">
    <source>
        <dbReference type="EMBL" id="CAL4907480.1"/>
    </source>
</evidence>
<dbReference type="AlphaFoldDB" id="A0ABC8VZY3"/>
<reference evidence="4" key="1">
    <citation type="submission" date="2024-06" db="EMBL/GenBank/DDBJ databases">
        <authorList>
            <person name="Ryan C."/>
        </authorList>
    </citation>
    <scope>NUCLEOTIDE SEQUENCE [LARGE SCALE GENOMIC DNA]</scope>
</reference>
<dbReference type="PANTHER" id="PTHR36792:SF16">
    <property type="entry name" value="OS05G0342900 PROTEIN"/>
    <property type="match status" value="1"/>
</dbReference>
<gene>
    <name evidence="3" type="ORF">URODEC1_LOCUS12543</name>
    <name evidence="2" type="ORF">URODEC1_LOCUS8506</name>
</gene>
<dbReference type="Proteomes" id="UP001497457">
    <property type="component" value="Chromosome 12b"/>
</dbReference>
<sequence>MEGGANGVGGSGCERKPLSEVVGDCVQRWFQDAFKEARKGDVANQVLVAQMFFSGYGVPKNEHKGRQWMDRASKYRSSALRVGMKRPGYNASDSDSDEANGDANQ</sequence>
<proteinExistence type="predicted"/>